<dbReference type="NCBIfam" id="NF040521">
    <property type="entry name" value="C45_proenzyme"/>
    <property type="match status" value="1"/>
</dbReference>
<keyword evidence="3" id="KW-1185">Reference proteome</keyword>
<dbReference type="InterPro" id="IPR005079">
    <property type="entry name" value="Peptidase_C45_hydrolase"/>
</dbReference>
<dbReference type="PANTHER" id="PTHR34180:SF1">
    <property type="entry name" value="BETA-ALANYL-DOPAMINE_CARCININE HYDROLASE"/>
    <property type="match status" value="1"/>
</dbReference>
<dbReference type="Proteomes" id="UP000008908">
    <property type="component" value="Chromosome"/>
</dbReference>
<reference evidence="2 3" key="2">
    <citation type="journal article" date="2012" name="Stand. Genomic Sci.">
        <title>Complete genome sequence of the facultatively anaerobic, appendaged bacterium Muricauda ruestringensis type strain (B1(T)).</title>
        <authorList>
            <person name="Huntemann M."/>
            <person name="Teshima H."/>
            <person name="Lapidus A."/>
            <person name="Nolan M."/>
            <person name="Lucas S."/>
            <person name="Hammon N."/>
            <person name="Deshpande S."/>
            <person name="Cheng J.F."/>
            <person name="Tapia R."/>
            <person name="Goodwin L.A."/>
            <person name="Pitluck S."/>
            <person name="Liolios K."/>
            <person name="Pagani I."/>
            <person name="Ivanova N."/>
            <person name="Mavromatis K."/>
            <person name="Mikhailova N."/>
            <person name="Pati A."/>
            <person name="Chen A."/>
            <person name="Palaniappan K."/>
            <person name="Land M."/>
            <person name="Hauser L."/>
            <person name="Pan C."/>
            <person name="Brambilla E.M."/>
            <person name="Rohde M."/>
            <person name="Spring S."/>
            <person name="Goker M."/>
            <person name="Detter J.C."/>
            <person name="Bristow J."/>
            <person name="Eisen J.A."/>
            <person name="Markowitz V."/>
            <person name="Hugenholtz P."/>
            <person name="Kyrpides N.C."/>
            <person name="Klenk H.P."/>
            <person name="Woyke T."/>
        </authorList>
    </citation>
    <scope>NUCLEOTIDE SEQUENCE [LARGE SCALE GENOMIC DNA]</scope>
    <source>
        <strain evidence="3">DSM 13258 / LMG 19739 / B1</strain>
    </source>
</reference>
<dbReference type="PANTHER" id="PTHR34180">
    <property type="entry name" value="PEPTIDASE C45"/>
    <property type="match status" value="1"/>
</dbReference>
<dbReference type="InterPro" id="IPR029055">
    <property type="entry name" value="Ntn_hydrolases_N"/>
</dbReference>
<dbReference type="AlphaFoldDB" id="G2PIU7"/>
<dbReference type="Pfam" id="PF03417">
    <property type="entry name" value="AAT"/>
    <property type="match status" value="1"/>
</dbReference>
<dbReference type="STRING" id="886377.Murru_1706"/>
<name>G2PIU7_ALLRU</name>
<evidence type="ECO:0000259" key="1">
    <source>
        <dbReference type="Pfam" id="PF03417"/>
    </source>
</evidence>
<organism evidence="2 3">
    <name type="scientific">Allomuricauda ruestringensis (strain DSM 13258 / CIP 107369 / LMG 19739 / B1)</name>
    <name type="common">Muricauda ruestringensis</name>
    <dbReference type="NCBI Taxonomy" id="886377"/>
    <lineage>
        <taxon>Bacteria</taxon>
        <taxon>Pseudomonadati</taxon>
        <taxon>Bacteroidota</taxon>
        <taxon>Flavobacteriia</taxon>
        <taxon>Flavobacteriales</taxon>
        <taxon>Flavobacteriaceae</taxon>
        <taxon>Flagellimonas</taxon>
    </lineage>
</organism>
<proteinExistence type="predicted"/>
<dbReference type="Gene3D" id="3.60.60.10">
    <property type="entry name" value="Penicillin V Acylase, Chain A"/>
    <property type="match status" value="1"/>
</dbReference>
<evidence type="ECO:0000313" key="3">
    <source>
        <dbReference type="Proteomes" id="UP000008908"/>
    </source>
</evidence>
<dbReference type="InterPro" id="IPR047794">
    <property type="entry name" value="C45_proenzyme-like"/>
</dbReference>
<sequence>MYHPRLYGDFYDMGLKYGSLLLDKANFTLPKISKGKYDFGLESYKELQNFYPEVIEEIKGFAKGIKDKPEHVGAFLLSLGVFNTTGQCSVFAFKNNSSVVFGRNYDMLYAFKKFTESNLIAPKDKYAYIGQSDVFIGRSDGINEKGLTIAMSFVNGNKVQPGISFHFMIRKVLEDCNSTKQAIELIQNTKVSSANNFLIADRTGDIAVVESCPQMSLVRKPNTNENFISITNQFQLAEMKKYEKGGVAWSKSLERYEGLEKQLSNITKIDLTKAKEILSNKCVCLNLKKQGFGTIWSVVSDLNELTIERAETKPKVTNYKADTRLNWWLRKRDGKILNTQEK</sequence>
<dbReference type="RefSeq" id="WP_014033027.1">
    <property type="nucleotide sequence ID" value="NC_015945.1"/>
</dbReference>
<dbReference type="InterPro" id="IPR047801">
    <property type="entry name" value="Peptidase_C45"/>
</dbReference>
<protein>
    <submittedName>
        <fullName evidence="2">Peptidase C45 acyl-coenzyme A:6-aminopenicillanic acid acyl-transferase</fullName>
    </submittedName>
</protein>
<gene>
    <name evidence="2" type="ordered locus">Murru_1706</name>
</gene>
<dbReference type="HOGENOM" id="CLU_074093_0_0_10"/>
<reference evidence="3" key="1">
    <citation type="submission" date="2011-08" db="EMBL/GenBank/DDBJ databases">
        <title>The complete genome of Muricauda ruestringensis DSM 13258.</title>
        <authorList>
            <person name="Lucas S."/>
            <person name="Han J."/>
            <person name="Lapidus A."/>
            <person name="Bruce D."/>
            <person name="Goodwin L."/>
            <person name="Pitluck S."/>
            <person name="Peters L."/>
            <person name="Kyrpides N."/>
            <person name="Mavromatis K."/>
            <person name="Ivanova N."/>
            <person name="Ovchinnikova G."/>
            <person name="Teshima H."/>
            <person name="Detter J.C."/>
            <person name="Tapia R."/>
            <person name="Han C."/>
            <person name="Land M."/>
            <person name="Hauser L."/>
            <person name="Markowitz V."/>
            <person name="Cheng J.-F."/>
            <person name="Hugenholtz P."/>
            <person name="Woyke T."/>
            <person name="Wu D."/>
            <person name="Spring S."/>
            <person name="Schroeder M."/>
            <person name="Brambilla E."/>
            <person name="Klenk H.-P."/>
            <person name="Eisen J.A."/>
        </authorList>
    </citation>
    <scope>NUCLEOTIDE SEQUENCE [LARGE SCALE GENOMIC DNA]</scope>
    <source>
        <strain evidence="3">DSM 13258 / LMG 19739 / B1</strain>
    </source>
</reference>
<dbReference type="EMBL" id="CP002999">
    <property type="protein sequence ID" value="AEM70746.1"/>
    <property type="molecule type" value="Genomic_DNA"/>
</dbReference>
<dbReference type="OrthoDB" id="5480874at2"/>
<feature type="domain" description="Peptidase C45 hydrolase" evidence="1">
    <location>
        <begin position="96"/>
        <end position="313"/>
    </location>
</feature>
<dbReference type="SUPFAM" id="SSF56235">
    <property type="entry name" value="N-terminal nucleophile aminohydrolases (Ntn hydrolases)"/>
    <property type="match status" value="1"/>
</dbReference>
<accession>G2PIU7</accession>
<dbReference type="KEGG" id="mrs:Murru_1706"/>
<evidence type="ECO:0000313" key="2">
    <source>
        <dbReference type="EMBL" id="AEM70746.1"/>
    </source>
</evidence>
<dbReference type="eggNOG" id="COG4927">
    <property type="taxonomic scope" value="Bacteria"/>
</dbReference>